<evidence type="ECO:0000313" key="2">
    <source>
        <dbReference type="Proteomes" id="UP000538666"/>
    </source>
</evidence>
<organism evidence="1 2">
    <name type="scientific">Silvibacterium bohemicum</name>
    <dbReference type="NCBI Taxonomy" id="1577686"/>
    <lineage>
        <taxon>Bacteria</taxon>
        <taxon>Pseudomonadati</taxon>
        <taxon>Acidobacteriota</taxon>
        <taxon>Terriglobia</taxon>
        <taxon>Terriglobales</taxon>
        <taxon>Acidobacteriaceae</taxon>
        <taxon>Silvibacterium</taxon>
    </lineage>
</organism>
<gene>
    <name evidence="1" type="ORF">HNQ77_004831</name>
</gene>
<dbReference type="AlphaFoldDB" id="A0A841K0B9"/>
<dbReference type="RefSeq" id="WP_156186114.1">
    <property type="nucleotide sequence ID" value="NZ_JACHEK010000011.1"/>
</dbReference>
<protein>
    <submittedName>
        <fullName evidence="1">Uncharacterized protein</fullName>
    </submittedName>
</protein>
<evidence type="ECO:0000313" key="1">
    <source>
        <dbReference type="EMBL" id="MBB6146850.1"/>
    </source>
</evidence>
<proteinExistence type="predicted"/>
<dbReference type="EMBL" id="JACHEK010000011">
    <property type="protein sequence ID" value="MBB6146850.1"/>
    <property type="molecule type" value="Genomic_DNA"/>
</dbReference>
<reference evidence="1 2" key="1">
    <citation type="submission" date="2020-08" db="EMBL/GenBank/DDBJ databases">
        <title>Genomic Encyclopedia of Type Strains, Phase IV (KMG-IV): sequencing the most valuable type-strain genomes for metagenomic binning, comparative biology and taxonomic classification.</title>
        <authorList>
            <person name="Goeker M."/>
        </authorList>
    </citation>
    <scope>NUCLEOTIDE SEQUENCE [LARGE SCALE GENOMIC DNA]</scope>
    <source>
        <strain evidence="1 2">DSM 103733</strain>
    </source>
</reference>
<accession>A0A841K0B9</accession>
<comment type="caution">
    <text evidence="1">The sequence shown here is derived from an EMBL/GenBank/DDBJ whole genome shotgun (WGS) entry which is preliminary data.</text>
</comment>
<keyword evidence="2" id="KW-1185">Reference proteome</keyword>
<name>A0A841K0B9_9BACT</name>
<sequence>MTVRKPPTHNAYCVVRQGRRAAGHWMEVGSASVADNGIDLKVYLPLIPVTGFDGHILLRPIDAVHEPFPSDPEEEEEDAVEMP</sequence>
<dbReference type="Proteomes" id="UP000538666">
    <property type="component" value="Unassembled WGS sequence"/>
</dbReference>